<keyword evidence="1" id="KW-1133">Transmembrane helix</keyword>
<evidence type="ECO:0000313" key="3">
    <source>
        <dbReference type="Proteomes" id="UP001060895"/>
    </source>
</evidence>
<keyword evidence="3" id="KW-1185">Reference proteome</keyword>
<keyword evidence="1" id="KW-0472">Membrane</keyword>
<sequence>MSSGSAACDRWSGWIRQAYLVLVACTLIGLLGQLTVQSRALPGEMPRMTLERLTGLHIGPSACADAQAASMCTDMPGMGHSSAPHRHDDGYCPLCPLLHLPVVVLALGLAVLLACLRVRYSLSRPAELCLRLANSIGRARPPSTGPPILP</sequence>
<organism evidence="2 3">
    <name type="scientific">Gluconacetobacter sacchari DSM 12717</name>
    <dbReference type="NCBI Taxonomy" id="1307940"/>
    <lineage>
        <taxon>Bacteria</taxon>
        <taxon>Pseudomonadati</taxon>
        <taxon>Pseudomonadota</taxon>
        <taxon>Alphaproteobacteria</taxon>
        <taxon>Acetobacterales</taxon>
        <taxon>Acetobacteraceae</taxon>
        <taxon>Gluconacetobacter</taxon>
    </lineage>
</organism>
<evidence type="ECO:0008006" key="4">
    <source>
        <dbReference type="Google" id="ProtNLM"/>
    </source>
</evidence>
<evidence type="ECO:0000256" key="1">
    <source>
        <dbReference type="SAM" id="Phobius"/>
    </source>
</evidence>
<evidence type="ECO:0000313" key="2">
    <source>
        <dbReference type="EMBL" id="GBQ21960.1"/>
    </source>
</evidence>
<feature type="transmembrane region" description="Helical" evidence="1">
    <location>
        <begin position="97"/>
        <end position="116"/>
    </location>
</feature>
<name>A0ABQ0P4I5_9PROT</name>
<keyword evidence="1" id="KW-0812">Transmembrane</keyword>
<gene>
    <name evidence="2" type="ORF">AA12717_1048</name>
</gene>
<accession>A0ABQ0P4I5</accession>
<protein>
    <recommendedName>
        <fullName evidence="4">DUF2946 domain-containing protein</fullName>
    </recommendedName>
</protein>
<comment type="caution">
    <text evidence="2">The sequence shown here is derived from an EMBL/GenBank/DDBJ whole genome shotgun (WGS) entry which is preliminary data.</text>
</comment>
<dbReference type="Proteomes" id="UP001060895">
    <property type="component" value="Unassembled WGS sequence"/>
</dbReference>
<reference evidence="2" key="1">
    <citation type="submission" date="2013-04" db="EMBL/GenBank/DDBJ databases">
        <title>The genome sequencing project of 58 acetic acid bacteria.</title>
        <authorList>
            <person name="Okamoto-Kainuma A."/>
            <person name="Ishikawa M."/>
            <person name="Umino S."/>
            <person name="Koizumi Y."/>
            <person name="Shiwa Y."/>
            <person name="Yoshikawa H."/>
            <person name="Matsutani M."/>
            <person name="Matsushita K."/>
        </authorList>
    </citation>
    <scope>NUCLEOTIDE SEQUENCE</scope>
    <source>
        <strain evidence="2">DSM 12717</strain>
    </source>
</reference>
<proteinExistence type="predicted"/>
<dbReference type="EMBL" id="BAQP01000043">
    <property type="protein sequence ID" value="GBQ21960.1"/>
    <property type="molecule type" value="Genomic_DNA"/>
</dbReference>